<dbReference type="InterPro" id="IPR018378">
    <property type="entry name" value="C-type_lectin_CS"/>
</dbReference>
<reference evidence="3 4" key="1">
    <citation type="submission" date="2022-12" db="EMBL/GenBank/DDBJ databases">
        <title>Chromosome-level genome of Tegillarca granosa.</title>
        <authorList>
            <person name="Kim J."/>
        </authorList>
    </citation>
    <scope>NUCLEOTIDE SEQUENCE [LARGE SCALE GENOMIC DNA]</scope>
    <source>
        <strain evidence="3">Teg-2019</strain>
        <tissue evidence="3">Adductor muscle</tissue>
    </source>
</reference>
<dbReference type="InterPro" id="IPR050801">
    <property type="entry name" value="Ca-Dep_Lectins_ImmuneDev"/>
</dbReference>
<evidence type="ECO:0000259" key="2">
    <source>
        <dbReference type="PROSITE" id="PS50041"/>
    </source>
</evidence>
<protein>
    <recommendedName>
        <fullName evidence="2">C-type lectin domain-containing protein</fullName>
    </recommendedName>
</protein>
<dbReference type="Pfam" id="PF00059">
    <property type="entry name" value="Lectin_C"/>
    <property type="match status" value="1"/>
</dbReference>
<accession>A0ABQ9EDU7</accession>
<evidence type="ECO:0000313" key="4">
    <source>
        <dbReference type="Proteomes" id="UP001217089"/>
    </source>
</evidence>
<dbReference type="InterPro" id="IPR016186">
    <property type="entry name" value="C-type_lectin-like/link_sf"/>
</dbReference>
<keyword evidence="1" id="KW-1015">Disulfide bond</keyword>
<comment type="caution">
    <text evidence="3">The sequence shown here is derived from an EMBL/GenBank/DDBJ whole genome shotgun (WGS) entry which is preliminary data.</text>
</comment>
<dbReference type="PANTHER" id="PTHR22801:SF63">
    <property type="entry name" value="C-TYPE LECTIN DOMAIN-CONTAINING PROTEIN"/>
    <property type="match status" value="1"/>
</dbReference>
<keyword evidence="4" id="KW-1185">Reference proteome</keyword>
<dbReference type="PROSITE" id="PS50041">
    <property type="entry name" value="C_TYPE_LECTIN_2"/>
    <property type="match status" value="1"/>
</dbReference>
<dbReference type="PANTHER" id="PTHR22801">
    <property type="entry name" value="LITHOSTATHINE"/>
    <property type="match status" value="1"/>
</dbReference>
<dbReference type="InterPro" id="IPR016187">
    <property type="entry name" value="CTDL_fold"/>
</dbReference>
<dbReference type="SMART" id="SM00034">
    <property type="entry name" value="CLECT"/>
    <property type="match status" value="1"/>
</dbReference>
<dbReference type="PROSITE" id="PS00615">
    <property type="entry name" value="C_TYPE_LECTIN_1"/>
    <property type="match status" value="1"/>
</dbReference>
<dbReference type="InterPro" id="IPR001304">
    <property type="entry name" value="C-type_lectin-like"/>
</dbReference>
<evidence type="ECO:0000313" key="3">
    <source>
        <dbReference type="EMBL" id="KAJ8303483.1"/>
    </source>
</evidence>
<dbReference type="CDD" id="cd00037">
    <property type="entry name" value="CLECT"/>
    <property type="match status" value="1"/>
</dbReference>
<name>A0ABQ9EDU7_TEGGR</name>
<organism evidence="3 4">
    <name type="scientific">Tegillarca granosa</name>
    <name type="common">Malaysian cockle</name>
    <name type="synonym">Anadara granosa</name>
    <dbReference type="NCBI Taxonomy" id="220873"/>
    <lineage>
        <taxon>Eukaryota</taxon>
        <taxon>Metazoa</taxon>
        <taxon>Spiralia</taxon>
        <taxon>Lophotrochozoa</taxon>
        <taxon>Mollusca</taxon>
        <taxon>Bivalvia</taxon>
        <taxon>Autobranchia</taxon>
        <taxon>Pteriomorphia</taxon>
        <taxon>Arcoida</taxon>
        <taxon>Arcoidea</taxon>
        <taxon>Arcidae</taxon>
        <taxon>Tegillarca</taxon>
    </lineage>
</organism>
<dbReference type="Gene3D" id="3.10.100.10">
    <property type="entry name" value="Mannose-Binding Protein A, subunit A"/>
    <property type="match status" value="1"/>
</dbReference>
<proteinExistence type="predicted"/>
<dbReference type="Proteomes" id="UP001217089">
    <property type="component" value="Unassembled WGS sequence"/>
</dbReference>
<sequence length="135" mass="15504">MENFVTAQCPSGWVQHESLCYFFSHDAATWEEAAGTCKAFNTKLAEPETYSAAHFITGKAQEKHQPFWIGVTDMMVDDEWIYPSDLRQILITNWGPGEPNQHTGANCVTTWVPHNSRWADEPCQQRYRFICEKST</sequence>
<gene>
    <name evidence="3" type="ORF">KUTeg_019879</name>
</gene>
<evidence type="ECO:0000256" key="1">
    <source>
        <dbReference type="ARBA" id="ARBA00023157"/>
    </source>
</evidence>
<dbReference type="SUPFAM" id="SSF56436">
    <property type="entry name" value="C-type lectin-like"/>
    <property type="match status" value="1"/>
</dbReference>
<feature type="domain" description="C-type lectin" evidence="2">
    <location>
        <begin position="16"/>
        <end position="132"/>
    </location>
</feature>
<dbReference type="EMBL" id="JARBDR010000917">
    <property type="protein sequence ID" value="KAJ8303483.1"/>
    <property type="molecule type" value="Genomic_DNA"/>
</dbReference>